<dbReference type="AlphaFoldDB" id="A0AAW1ZCP5"/>
<dbReference type="Proteomes" id="UP001479290">
    <property type="component" value="Unassembled WGS sequence"/>
</dbReference>
<feature type="region of interest" description="Disordered" evidence="1">
    <location>
        <begin position="120"/>
        <end position="195"/>
    </location>
</feature>
<dbReference type="Gene3D" id="1.10.10.60">
    <property type="entry name" value="Homeodomain-like"/>
    <property type="match status" value="1"/>
</dbReference>
<proteinExistence type="predicted"/>
<protein>
    <recommendedName>
        <fullName evidence="2">Myb/SANT-like DNA-binding domain-containing protein</fullName>
    </recommendedName>
</protein>
<keyword evidence="4" id="KW-1185">Reference proteome</keyword>
<sequence>MADVSGNFCYKLTDEEIRTFIHLRGIHDRLFTGSRNSARDSWKFIIEEMGLQGRLSPQQAGRKWENLKKTYKELKAPQSGVSTEGCEETAATWKWFSAMHEANGSKPSIQPSVLIASCSTENPSAAEREHPGSSPEQSGSSAEQSGSSAEQPGPSSEQQGPLSEDRGTLRLTSTQTQTPGSQVSILGQKDGGEFE</sequence>
<gene>
    <name evidence="3" type="ORF">ABG768_010681</name>
</gene>
<feature type="domain" description="Myb/SANT-like DNA-binding" evidence="2">
    <location>
        <begin position="13"/>
        <end position="101"/>
    </location>
</feature>
<accession>A0AAW1ZCP5</accession>
<dbReference type="InterPro" id="IPR044822">
    <property type="entry name" value="Myb_DNA-bind_4"/>
</dbReference>
<evidence type="ECO:0000313" key="4">
    <source>
        <dbReference type="Proteomes" id="UP001479290"/>
    </source>
</evidence>
<organism evidence="3 4">
    <name type="scientific">Culter alburnus</name>
    <name type="common">Topmouth culter</name>
    <dbReference type="NCBI Taxonomy" id="194366"/>
    <lineage>
        <taxon>Eukaryota</taxon>
        <taxon>Metazoa</taxon>
        <taxon>Chordata</taxon>
        <taxon>Craniata</taxon>
        <taxon>Vertebrata</taxon>
        <taxon>Euteleostomi</taxon>
        <taxon>Actinopterygii</taxon>
        <taxon>Neopterygii</taxon>
        <taxon>Teleostei</taxon>
        <taxon>Ostariophysi</taxon>
        <taxon>Cypriniformes</taxon>
        <taxon>Xenocyprididae</taxon>
        <taxon>Xenocypridinae</taxon>
        <taxon>Culter</taxon>
    </lineage>
</organism>
<feature type="compositionally biased region" description="Polar residues" evidence="1">
    <location>
        <begin position="170"/>
        <end position="185"/>
    </location>
</feature>
<evidence type="ECO:0000256" key="1">
    <source>
        <dbReference type="SAM" id="MobiDB-lite"/>
    </source>
</evidence>
<name>A0AAW1ZCP5_CULAL</name>
<dbReference type="EMBL" id="JAWDJR010000018">
    <property type="protein sequence ID" value="KAK9958568.1"/>
    <property type="molecule type" value="Genomic_DNA"/>
</dbReference>
<feature type="compositionally biased region" description="Low complexity" evidence="1">
    <location>
        <begin position="132"/>
        <end position="152"/>
    </location>
</feature>
<evidence type="ECO:0000259" key="2">
    <source>
        <dbReference type="Pfam" id="PF13837"/>
    </source>
</evidence>
<comment type="caution">
    <text evidence="3">The sequence shown here is derived from an EMBL/GenBank/DDBJ whole genome shotgun (WGS) entry which is preliminary data.</text>
</comment>
<dbReference type="Pfam" id="PF13837">
    <property type="entry name" value="Myb_DNA-bind_4"/>
    <property type="match status" value="1"/>
</dbReference>
<reference evidence="3 4" key="1">
    <citation type="submission" date="2024-05" db="EMBL/GenBank/DDBJ databases">
        <title>A high-quality chromosomal-level genome assembly of Topmouth culter (Culter alburnus).</title>
        <authorList>
            <person name="Zhao H."/>
        </authorList>
    </citation>
    <scope>NUCLEOTIDE SEQUENCE [LARGE SCALE GENOMIC DNA]</scope>
    <source>
        <strain evidence="3">CATC2023</strain>
        <tissue evidence="3">Muscle</tissue>
    </source>
</reference>
<evidence type="ECO:0000313" key="3">
    <source>
        <dbReference type="EMBL" id="KAK9958568.1"/>
    </source>
</evidence>